<dbReference type="Proteomes" id="UP000199469">
    <property type="component" value="Unassembled WGS sequence"/>
</dbReference>
<accession>A0A1I0Q217</accession>
<evidence type="ECO:0000259" key="3">
    <source>
        <dbReference type="Pfam" id="PF18962"/>
    </source>
</evidence>
<dbReference type="RefSeq" id="WP_089791460.1">
    <property type="nucleotide sequence ID" value="NZ_FOIU01000001.1"/>
</dbReference>
<dbReference type="PANTHER" id="PTHR13318">
    <property type="entry name" value="PARTNER OF PAIRED, ISOFORM B-RELATED"/>
    <property type="match status" value="1"/>
</dbReference>
<evidence type="ECO:0000256" key="1">
    <source>
        <dbReference type="ARBA" id="ARBA00022729"/>
    </source>
</evidence>
<evidence type="ECO:0000313" key="4">
    <source>
        <dbReference type="EMBL" id="SEW20964.1"/>
    </source>
</evidence>
<feature type="signal peptide" evidence="2">
    <location>
        <begin position="1"/>
        <end position="18"/>
    </location>
</feature>
<dbReference type="InterPro" id="IPR032675">
    <property type="entry name" value="LRR_dom_sf"/>
</dbReference>
<dbReference type="EMBL" id="FOIU01000001">
    <property type="protein sequence ID" value="SEW20964.1"/>
    <property type="molecule type" value="Genomic_DNA"/>
</dbReference>
<dbReference type="PROSITE" id="PS51450">
    <property type="entry name" value="LRR"/>
    <property type="match status" value="1"/>
</dbReference>
<dbReference type="InterPro" id="IPR026444">
    <property type="entry name" value="Secre_tail"/>
</dbReference>
<dbReference type="InterPro" id="IPR001611">
    <property type="entry name" value="Leu-rich_rpt"/>
</dbReference>
<protein>
    <submittedName>
        <fullName evidence="4">Por secretion system C-terminal sorting domain-containing protein</fullName>
    </submittedName>
</protein>
<reference evidence="5" key="1">
    <citation type="submission" date="2016-10" db="EMBL/GenBank/DDBJ databases">
        <authorList>
            <person name="Varghese N."/>
            <person name="Submissions S."/>
        </authorList>
    </citation>
    <scope>NUCLEOTIDE SEQUENCE [LARGE SCALE GENOMIC DNA]</scope>
    <source>
        <strain evidence="5">DSM 17724</strain>
    </source>
</reference>
<dbReference type="PANTHER" id="PTHR13318:SF178">
    <property type="entry name" value="OS02G0200900 PROTEIN"/>
    <property type="match status" value="1"/>
</dbReference>
<organism evidence="4 5">
    <name type="scientific">Chryseobacterium wanjuense</name>
    <dbReference type="NCBI Taxonomy" id="356305"/>
    <lineage>
        <taxon>Bacteria</taxon>
        <taxon>Pseudomonadati</taxon>
        <taxon>Bacteroidota</taxon>
        <taxon>Flavobacteriia</taxon>
        <taxon>Flavobacteriales</taxon>
        <taxon>Weeksellaceae</taxon>
        <taxon>Chryseobacterium group</taxon>
        <taxon>Chryseobacterium</taxon>
    </lineage>
</organism>
<dbReference type="Gene3D" id="3.80.10.10">
    <property type="entry name" value="Ribonuclease Inhibitor"/>
    <property type="match status" value="2"/>
</dbReference>
<dbReference type="STRING" id="356305.SAMN05421841_1602"/>
<feature type="domain" description="Secretion system C-terminal sorting" evidence="3">
    <location>
        <begin position="662"/>
        <end position="731"/>
    </location>
</feature>
<dbReference type="OrthoDB" id="1110367at2"/>
<dbReference type="Pfam" id="PF18962">
    <property type="entry name" value="Por_Secre_tail"/>
    <property type="match status" value="1"/>
</dbReference>
<sequence length="733" mass="80527">MKKSLLLLSLMVSLGINSQIVNIPDTNFKAKLLSSSPSNTVAKDLSGSYFAIDANGDGEIETTEAEQVGELVLIDNNILNYQGILFFSNVKKMEIENGSGLPVIPLDISNLNFLTDVEVRLFSIFPVFSGTPSLKNVNITITNDAPQFSNNAINAFNNTLTSLESLNSLEKVSLASSGNQIGFPLTLNLSNHSNLKEVNINNIELNKLDLSHCNLLNLINIVASSSPYFEELDISYSPLITNLTSYSHVKKLLASNCLSLQKIFLQKAQNLYLNNCPQLNEIEIRELGKDAATNPIEAINCPNIKTLSLGYQYPSFDATPFTNLEYLTLNTFSFFPSDPTFNEELQNLMLNNNANLKILNISNYKILNDLNINGLAKLEQIICGVGYNPMTQQLPSFSDFLQSLNIQNCPLLATLILSDHKGLKTAVIKNCPKLISFSLGSSNPTPDSLESLEIDNCTLLNNVAVSRSHLTNLKILNCPALKELYAEYNLLNSIDLTNSTASITHLFLSNNNLTSFNNALSFPNLEMLFLSGNRIENLDLSNHSKINYLEYRATSGFTPGSPINSPTFLKTVNLNGCSNIESVDLESSVLDKLFLKNGRNEFLSIINSPTLQYICCDASQISDIQSLVNQNGYTNCIVTSDCNIGPVLSTAENSSNPATIKIHPNPTKGDVTINADSKIKSVEVYDAQGRIIQKQMGINSQEAKVSIHSSTSGMYIFKITTEKEVITKKVIKN</sequence>
<dbReference type="GO" id="GO:0031146">
    <property type="term" value="P:SCF-dependent proteasomal ubiquitin-dependent protein catabolic process"/>
    <property type="evidence" value="ECO:0007669"/>
    <property type="project" value="TreeGrafter"/>
</dbReference>
<dbReference type="NCBIfam" id="TIGR04183">
    <property type="entry name" value="Por_Secre_tail"/>
    <property type="match status" value="1"/>
</dbReference>
<feature type="chain" id="PRO_5011646477" evidence="2">
    <location>
        <begin position="19"/>
        <end position="733"/>
    </location>
</feature>
<keyword evidence="5" id="KW-1185">Reference proteome</keyword>
<evidence type="ECO:0000256" key="2">
    <source>
        <dbReference type="SAM" id="SignalP"/>
    </source>
</evidence>
<dbReference type="GO" id="GO:0019005">
    <property type="term" value="C:SCF ubiquitin ligase complex"/>
    <property type="evidence" value="ECO:0007669"/>
    <property type="project" value="TreeGrafter"/>
</dbReference>
<proteinExistence type="predicted"/>
<evidence type="ECO:0000313" key="5">
    <source>
        <dbReference type="Proteomes" id="UP000199469"/>
    </source>
</evidence>
<name>A0A1I0Q217_9FLAO</name>
<dbReference type="SUPFAM" id="SSF52058">
    <property type="entry name" value="L domain-like"/>
    <property type="match status" value="2"/>
</dbReference>
<keyword evidence="1 2" id="KW-0732">Signal</keyword>
<gene>
    <name evidence="4" type="ORF">SAMN05421841_1602</name>
</gene>
<dbReference type="AlphaFoldDB" id="A0A1I0Q217"/>